<evidence type="ECO:0000313" key="1">
    <source>
        <dbReference type="EMBL" id="GEY48880.1"/>
    </source>
</evidence>
<proteinExistence type="predicted"/>
<name>A0A699HNB1_TANCI</name>
<accession>A0A699HNB1</accession>
<dbReference type="AlphaFoldDB" id="A0A699HNB1"/>
<reference evidence="1" key="1">
    <citation type="journal article" date="2019" name="Sci. Rep.">
        <title>Draft genome of Tanacetum cinerariifolium, the natural source of mosquito coil.</title>
        <authorList>
            <person name="Yamashiro T."/>
            <person name="Shiraishi A."/>
            <person name="Satake H."/>
            <person name="Nakayama K."/>
        </authorList>
    </citation>
    <scope>NUCLEOTIDE SEQUENCE</scope>
</reference>
<protein>
    <submittedName>
        <fullName evidence="1">Uncharacterized protein</fullName>
    </submittedName>
</protein>
<organism evidence="1">
    <name type="scientific">Tanacetum cinerariifolium</name>
    <name type="common">Dalmatian daisy</name>
    <name type="synonym">Chrysanthemum cinerariifolium</name>
    <dbReference type="NCBI Taxonomy" id="118510"/>
    <lineage>
        <taxon>Eukaryota</taxon>
        <taxon>Viridiplantae</taxon>
        <taxon>Streptophyta</taxon>
        <taxon>Embryophyta</taxon>
        <taxon>Tracheophyta</taxon>
        <taxon>Spermatophyta</taxon>
        <taxon>Magnoliopsida</taxon>
        <taxon>eudicotyledons</taxon>
        <taxon>Gunneridae</taxon>
        <taxon>Pentapetalae</taxon>
        <taxon>asterids</taxon>
        <taxon>campanulids</taxon>
        <taxon>Asterales</taxon>
        <taxon>Asteraceae</taxon>
        <taxon>Asteroideae</taxon>
        <taxon>Anthemideae</taxon>
        <taxon>Anthemidinae</taxon>
        <taxon>Tanacetum</taxon>
    </lineage>
</organism>
<comment type="caution">
    <text evidence="1">The sequence shown here is derived from an EMBL/GenBank/DDBJ whole genome shotgun (WGS) entry which is preliminary data.</text>
</comment>
<sequence length="217" mass="24940">MDHPPLLAMGRYAQWQSRVMRYVNTKPNGDSLRKCILEVEEQTVFETLSNMSSENKAQYDAEKEVIDLILTRIGDEIYSTIDACKTAHEIWIAIKRYKNDNQTGPFRNQRTMTIADARETIGSQLEDTDEEVDKQELEAHYIYMAKIQEVPTIDLGPSFNAEPLEEVHSNDDYNVFANEKQHFKQLVSIDNTCVVKKVDSNVILNSSDMCDNENHSD</sequence>
<gene>
    <name evidence="1" type="ORF">Tci_420854</name>
</gene>
<dbReference type="EMBL" id="BKCJ010182811">
    <property type="protein sequence ID" value="GEY48880.1"/>
    <property type="molecule type" value="Genomic_DNA"/>
</dbReference>